<reference evidence="4" key="1">
    <citation type="submission" date="2017-10" db="EMBL/GenBank/DDBJ databases">
        <authorList>
            <person name="Kravchenko I.K."/>
            <person name="Grouzdev D.S."/>
        </authorList>
    </citation>
    <scope>NUCLEOTIDE SEQUENCE [LARGE SCALE GENOMIC DNA]</scope>
    <source>
        <strain evidence="4">B2</strain>
    </source>
</reference>
<dbReference type="InterPro" id="IPR013785">
    <property type="entry name" value="Aldolase_TIM"/>
</dbReference>
<proteinExistence type="predicted"/>
<dbReference type="SUPFAM" id="SSF51690">
    <property type="entry name" value="Nicotinate/Quinolinate PRTase C-terminal domain-like"/>
    <property type="match status" value="1"/>
</dbReference>
<organism evidence="3 4">
    <name type="scientific">Azospirillum palustre</name>
    <dbReference type="NCBI Taxonomy" id="2044885"/>
    <lineage>
        <taxon>Bacteria</taxon>
        <taxon>Pseudomonadati</taxon>
        <taxon>Pseudomonadota</taxon>
        <taxon>Alphaproteobacteria</taxon>
        <taxon>Rhodospirillales</taxon>
        <taxon>Azospirillaceae</taxon>
        <taxon>Azospirillum</taxon>
    </lineage>
</organism>
<dbReference type="OrthoDB" id="9770610at2"/>
<evidence type="ECO:0000313" key="3">
    <source>
        <dbReference type="EMBL" id="PGH56809.1"/>
    </source>
</evidence>
<dbReference type="InterPro" id="IPR022412">
    <property type="entry name" value="Quinolinate_PRibosylTrfase_N"/>
</dbReference>
<comment type="caution">
    <text evidence="3">The sequence shown here is derived from an EMBL/GenBank/DDBJ whole genome shotgun (WGS) entry which is preliminary data.</text>
</comment>
<dbReference type="Gene3D" id="3.20.20.70">
    <property type="entry name" value="Aldolase class I"/>
    <property type="match status" value="2"/>
</dbReference>
<dbReference type="EMBL" id="PDKW01000041">
    <property type="protein sequence ID" value="PGH56809.1"/>
    <property type="molecule type" value="Genomic_DNA"/>
</dbReference>
<dbReference type="Pfam" id="PF02749">
    <property type="entry name" value="QRPTase_N"/>
    <property type="match status" value="1"/>
</dbReference>
<feature type="region of interest" description="Disordered" evidence="1">
    <location>
        <begin position="16"/>
        <end position="55"/>
    </location>
</feature>
<keyword evidence="3" id="KW-0328">Glycosyltransferase</keyword>
<feature type="compositionally biased region" description="Polar residues" evidence="1">
    <location>
        <begin position="25"/>
        <end position="38"/>
    </location>
</feature>
<evidence type="ECO:0000313" key="4">
    <source>
        <dbReference type="Proteomes" id="UP000225379"/>
    </source>
</evidence>
<dbReference type="InterPro" id="IPR036068">
    <property type="entry name" value="Nicotinate_pribotase-like_C"/>
</dbReference>
<dbReference type="PANTHER" id="PTHR43202">
    <property type="entry name" value="NICOTINATE-NUCLEOTIDE PYROPHOSPHORYLASE"/>
    <property type="match status" value="1"/>
</dbReference>
<dbReference type="PANTHER" id="PTHR43202:SF1">
    <property type="entry name" value="NICOTINATE PHOSPHORIBOSYLTRANSFERASE"/>
    <property type="match status" value="1"/>
</dbReference>
<dbReference type="Gene3D" id="3.90.1170.20">
    <property type="entry name" value="Quinolinate phosphoribosyl transferase, N-terminal domain"/>
    <property type="match status" value="1"/>
</dbReference>
<protein>
    <submittedName>
        <fullName evidence="3">Nicotinate phosphoribosyltransferase</fullName>
    </submittedName>
</protein>
<dbReference type="InterPro" id="IPR037128">
    <property type="entry name" value="Quinolinate_PRibosylTase_N_sf"/>
</dbReference>
<dbReference type="GO" id="GO:0016763">
    <property type="term" value="F:pentosyltransferase activity"/>
    <property type="evidence" value="ECO:0007669"/>
    <property type="project" value="InterPro"/>
</dbReference>
<keyword evidence="3" id="KW-0808">Transferase</keyword>
<accession>A0A2B8BGG3</accession>
<feature type="domain" description="Quinolinate phosphoribosyl transferase N-terminal" evidence="2">
    <location>
        <begin position="62"/>
        <end position="154"/>
    </location>
</feature>
<evidence type="ECO:0000259" key="2">
    <source>
        <dbReference type="Pfam" id="PF02749"/>
    </source>
</evidence>
<dbReference type="SUPFAM" id="SSF54675">
    <property type="entry name" value="Nicotinate/Quinolinate PRTase N-terminal domain-like"/>
    <property type="match status" value="1"/>
</dbReference>
<gene>
    <name evidence="3" type="ORF">CRT60_16180</name>
</gene>
<sequence>MRRPMRGRMCRAMCRQGRKARVTGMSDTDNRSAGNQAAGSRKAGQGPTALLPSSASVPDWTDTYFRRTKEAVGKFGDKTVTYAIFMRRPVVCAPRLAVEWLESVARERNTGFQIELNYPEGKWVGAGEPIMYITGSFYHLVDCETILLQKLGPASVAAYNAFTMCADLPKVAFLAMDARHCAGTEMAEMMAYAASVGSDRAKRKVGAKGFIGNATDATAPYFGQEKGMGTMPHALIGYAGSTVRAAEMFHDTFPDLGLTVLVDYFGREITDGLEVCRRFPQLAAQGKLSLRLDTPGGRFVEGLDPPGSYAVLERHAPHAIRGYRDETQLRYLIGTGVSAAAIHYVRERLDDAGFPAVKIVASSGFGPAKCRLMAEANAPVDIIGTGSYLPERWTETYATADIIEYDGERRVKVGREFLFRR</sequence>
<name>A0A2B8BGG3_9PROT</name>
<evidence type="ECO:0000256" key="1">
    <source>
        <dbReference type="SAM" id="MobiDB-lite"/>
    </source>
</evidence>
<dbReference type="InterPro" id="IPR053190">
    <property type="entry name" value="NAPRTase-like"/>
</dbReference>
<dbReference type="AlphaFoldDB" id="A0A2B8BGG3"/>
<keyword evidence="4" id="KW-1185">Reference proteome</keyword>
<dbReference type="GO" id="GO:0009435">
    <property type="term" value="P:NAD+ biosynthetic process"/>
    <property type="evidence" value="ECO:0007669"/>
    <property type="project" value="InterPro"/>
</dbReference>
<dbReference type="Proteomes" id="UP000225379">
    <property type="component" value="Unassembled WGS sequence"/>
</dbReference>